<dbReference type="OrthoDB" id="3646183at2759"/>
<dbReference type="CDD" id="cd12148">
    <property type="entry name" value="fungal_TF_MHR"/>
    <property type="match status" value="1"/>
</dbReference>
<dbReference type="PANTHER" id="PTHR47424">
    <property type="entry name" value="REGULATORY PROTEIN GAL4"/>
    <property type="match status" value="1"/>
</dbReference>
<keyword evidence="4" id="KW-0804">Transcription</keyword>
<dbReference type="GO" id="GO:0008270">
    <property type="term" value="F:zinc ion binding"/>
    <property type="evidence" value="ECO:0007669"/>
    <property type="project" value="InterPro"/>
</dbReference>
<dbReference type="InterPro" id="IPR051127">
    <property type="entry name" value="Fungal_SecMet_Regulators"/>
</dbReference>
<keyword evidence="2" id="KW-0805">Transcription regulation</keyword>
<evidence type="ECO:0000313" key="8">
    <source>
        <dbReference type="Proteomes" id="UP001056384"/>
    </source>
</evidence>
<dbReference type="GO" id="GO:0000435">
    <property type="term" value="P:positive regulation of transcription from RNA polymerase II promoter by galactose"/>
    <property type="evidence" value="ECO:0007669"/>
    <property type="project" value="TreeGrafter"/>
</dbReference>
<evidence type="ECO:0000256" key="4">
    <source>
        <dbReference type="ARBA" id="ARBA00023163"/>
    </source>
</evidence>
<dbReference type="Gene3D" id="4.10.240.10">
    <property type="entry name" value="Zn(2)-C6 fungal-type DNA-binding domain"/>
    <property type="match status" value="1"/>
</dbReference>
<dbReference type="Pfam" id="PF00172">
    <property type="entry name" value="Zn_clus"/>
    <property type="match status" value="1"/>
</dbReference>
<dbReference type="Pfam" id="PF04082">
    <property type="entry name" value="Fungal_trans"/>
    <property type="match status" value="1"/>
</dbReference>
<feature type="domain" description="Zn(2)-C6 fungal-type" evidence="6">
    <location>
        <begin position="23"/>
        <end position="53"/>
    </location>
</feature>
<evidence type="ECO:0000256" key="5">
    <source>
        <dbReference type="ARBA" id="ARBA00023242"/>
    </source>
</evidence>
<protein>
    <recommendedName>
        <fullName evidence="6">Zn(2)-C6 fungal-type domain-containing protein</fullName>
    </recommendedName>
</protein>
<dbReference type="GO" id="GO:0005634">
    <property type="term" value="C:nucleus"/>
    <property type="evidence" value="ECO:0007669"/>
    <property type="project" value="TreeGrafter"/>
</dbReference>
<sequence length="756" mass="83114">MSDRSSQPHGYEPAFKRRRIALACTSCRNRKTRCNGAKPACSLCIELGFDCTYEQPVKSGGNGVKTNPGEYDDRLKAIETTLQTLVQKNGPHAQNPTSIIRQPWEEDKVDNPVMTSGDMVTLDAHTTDHPDEATVDGMVTVSDLDTTQGVFYGPSSNIAFIRDIADATTIRLRALVPTRDGTNAAEEHPILSRATSPKPQLQRLVGLPRDPVNVRILPAEQDALRLIGLFFNDTGVLFPYVYKPDVLDAYASAKAKRFVGVSRPVLCLLNIIFAFATYISLNPETLAEEDARAAEAFFQRARQLAYDHQASPANLTMLQAILLMCMYRQGTQGHDDPWQLHCHGFRSAMQLGLHSKTACEGLSPLDAEIRKRIWFGCVAFDRTLAMTFGRPLAIPESYVNLDLPTNCSLEALDSRLATAAAGKSRDADTVCLFTSTIQLYRILGDILEQMYRQNLEPSCRISFAEMLAPLASLEIRLNSFNLDLPPALKLRPWESTETPSGTDSVFSKLSVIMRLRTLNVRLLLNRPVLARMLERNSLLSGPAKDSHESIFADFARASVRACAECAMEVIHITHTLRSRSSLLGAFWFASYYTFNAALTIFACLILELDGFPLAPHDGTPASLNAACLSGVREQAKTLRKAIEAVETLGGSTRSAKRIRRTLVKLMKSASMLCQGRAEFTKVIAEVFGPVTAQCDRDAGHIGGAATNGGEEFTLAPESLPDPYGILDIDISQMWTDMDFNVFGDMMGFGEIGLTAP</sequence>
<proteinExistence type="predicted"/>
<dbReference type="GO" id="GO:0006351">
    <property type="term" value="P:DNA-templated transcription"/>
    <property type="evidence" value="ECO:0007669"/>
    <property type="project" value="InterPro"/>
</dbReference>
<evidence type="ECO:0000256" key="1">
    <source>
        <dbReference type="ARBA" id="ARBA00022723"/>
    </source>
</evidence>
<dbReference type="SMART" id="SM00906">
    <property type="entry name" value="Fungal_trans"/>
    <property type="match status" value="1"/>
</dbReference>
<dbReference type="EMBL" id="CP099419">
    <property type="protein sequence ID" value="USW50230.1"/>
    <property type="molecule type" value="Genomic_DNA"/>
</dbReference>
<dbReference type="PROSITE" id="PS50048">
    <property type="entry name" value="ZN2_CY6_FUNGAL_2"/>
    <property type="match status" value="1"/>
</dbReference>
<keyword evidence="3" id="KW-0238">DNA-binding</keyword>
<keyword evidence="5" id="KW-0539">Nucleus</keyword>
<evidence type="ECO:0000256" key="3">
    <source>
        <dbReference type="ARBA" id="ARBA00023125"/>
    </source>
</evidence>
<dbReference type="SMART" id="SM00066">
    <property type="entry name" value="GAL4"/>
    <property type="match status" value="1"/>
</dbReference>
<evidence type="ECO:0000259" key="6">
    <source>
        <dbReference type="PROSITE" id="PS50048"/>
    </source>
</evidence>
<evidence type="ECO:0000313" key="7">
    <source>
        <dbReference type="EMBL" id="USW50230.1"/>
    </source>
</evidence>
<dbReference type="GO" id="GO:0000981">
    <property type="term" value="F:DNA-binding transcription factor activity, RNA polymerase II-specific"/>
    <property type="evidence" value="ECO:0007669"/>
    <property type="project" value="InterPro"/>
</dbReference>
<keyword evidence="8" id="KW-1185">Reference proteome</keyword>
<dbReference type="InterPro" id="IPR001138">
    <property type="entry name" value="Zn2Cys6_DnaBD"/>
</dbReference>
<dbReference type="CDD" id="cd00067">
    <property type="entry name" value="GAL4"/>
    <property type="match status" value="1"/>
</dbReference>
<dbReference type="PROSITE" id="PS00463">
    <property type="entry name" value="ZN2_CY6_FUNGAL_1"/>
    <property type="match status" value="1"/>
</dbReference>
<reference evidence="7" key="1">
    <citation type="submission" date="2022-06" db="EMBL/GenBank/DDBJ databases">
        <title>Complete genome sequences of two strains of the flax pathogen Septoria linicola.</title>
        <authorList>
            <person name="Lapalu N."/>
            <person name="Simon A."/>
            <person name="Demenou B."/>
            <person name="Paumier D."/>
            <person name="Guillot M.-P."/>
            <person name="Gout L."/>
            <person name="Valade R."/>
        </authorList>
    </citation>
    <scope>NUCLEOTIDE SEQUENCE</scope>
    <source>
        <strain evidence="7">SE15195</strain>
    </source>
</reference>
<dbReference type="PANTHER" id="PTHR47424:SF3">
    <property type="entry name" value="REGULATORY PROTEIN GAL4"/>
    <property type="match status" value="1"/>
</dbReference>
<dbReference type="InterPro" id="IPR036864">
    <property type="entry name" value="Zn2-C6_fun-type_DNA-bd_sf"/>
</dbReference>
<name>A0A9Q9APK0_9PEZI</name>
<dbReference type="GO" id="GO:0000978">
    <property type="term" value="F:RNA polymerase II cis-regulatory region sequence-specific DNA binding"/>
    <property type="evidence" value="ECO:0007669"/>
    <property type="project" value="TreeGrafter"/>
</dbReference>
<evidence type="ECO:0000256" key="2">
    <source>
        <dbReference type="ARBA" id="ARBA00023015"/>
    </source>
</evidence>
<dbReference type="SUPFAM" id="SSF57701">
    <property type="entry name" value="Zn2/Cys6 DNA-binding domain"/>
    <property type="match status" value="1"/>
</dbReference>
<dbReference type="Proteomes" id="UP001056384">
    <property type="component" value="Chromosome 2"/>
</dbReference>
<organism evidence="7 8">
    <name type="scientific">Septoria linicola</name>
    <dbReference type="NCBI Taxonomy" id="215465"/>
    <lineage>
        <taxon>Eukaryota</taxon>
        <taxon>Fungi</taxon>
        <taxon>Dikarya</taxon>
        <taxon>Ascomycota</taxon>
        <taxon>Pezizomycotina</taxon>
        <taxon>Dothideomycetes</taxon>
        <taxon>Dothideomycetidae</taxon>
        <taxon>Mycosphaerellales</taxon>
        <taxon>Mycosphaerellaceae</taxon>
        <taxon>Septoria</taxon>
    </lineage>
</organism>
<dbReference type="AlphaFoldDB" id="A0A9Q9APK0"/>
<keyword evidence="1" id="KW-0479">Metal-binding</keyword>
<gene>
    <name evidence="7" type="ORF">Slin15195_G035490</name>
</gene>
<dbReference type="InterPro" id="IPR007219">
    <property type="entry name" value="XnlR_reg_dom"/>
</dbReference>
<accession>A0A9Q9APK0</accession>